<evidence type="ECO:0000256" key="1">
    <source>
        <dbReference type="ARBA" id="ARBA00034736"/>
    </source>
</evidence>
<accession>A0A9P7GED0</accession>
<reference evidence="2" key="1">
    <citation type="submission" date="2020-07" db="EMBL/GenBank/DDBJ databases">
        <authorList>
            <person name="Nieuwenhuis M."/>
            <person name="Van De Peppel L.J.J."/>
        </authorList>
    </citation>
    <scope>NUCLEOTIDE SEQUENCE</scope>
    <source>
        <strain evidence="2">AP01</strain>
        <tissue evidence="2">Mycelium</tissue>
    </source>
</reference>
<dbReference type="AlphaFoldDB" id="A0A9P7GED0"/>
<gene>
    <name evidence="2" type="ORF">DXG03_005312</name>
</gene>
<dbReference type="GO" id="GO:0005634">
    <property type="term" value="C:nucleus"/>
    <property type="evidence" value="ECO:0007669"/>
    <property type="project" value="TreeGrafter"/>
</dbReference>
<organism evidence="2 3">
    <name type="scientific">Asterophora parasitica</name>
    <dbReference type="NCBI Taxonomy" id="117018"/>
    <lineage>
        <taxon>Eukaryota</taxon>
        <taxon>Fungi</taxon>
        <taxon>Dikarya</taxon>
        <taxon>Basidiomycota</taxon>
        <taxon>Agaricomycotina</taxon>
        <taxon>Agaricomycetes</taxon>
        <taxon>Agaricomycetidae</taxon>
        <taxon>Agaricales</taxon>
        <taxon>Tricholomatineae</taxon>
        <taxon>Lyophyllaceae</taxon>
        <taxon>Asterophora</taxon>
    </lineage>
</organism>
<dbReference type="PANTHER" id="PTHR32226">
    <property type="entry name" value="TELO2-INTERACTING PROTEIN 2"/>
    <property type="match status" value="1"/>
</dbReference>
<evidence type="ECO:0000313" key="3">
    <source>
        <dbReference type="Proteomes" id="UP000775547"/>
    </source>
</evidence>
<proteinExistence type="inferred from homology"/>
<dbReference type="InterPro" id="IPR016024">
    <property type="entry name" value="ARM-type_fold"/>
</dbReference>
<dbReference type="EMBL" id="JABCKV010000032">
    <property type="protein sequence ID" value="KAG5645775.1"/>
    <property type="molecule type" value="Genomic_DNA"/>
</dbReference>
<evidence type="ECO:0000313" key="2">
    <source>
        <dbReference type="EMBL" id="KAG5645775.1"/>
    </source>
</evidence>
<dbReference type="InterPro" id="IPR018870">
    <property type="entry name" value="Tti2"/>
</dbReference>
<dbReference type="PANTHER" id="PTHR32226:SF2">
    <property type="entry name" value="TELO2-INTERACTING PROTEIN 2"/>
    <property type="match status" value="1"/>
</dbReference>
<dbReference type="GO" id="GO:0005829">
    <property type="term" value="C:cytosol"/>
    <property type="evidence" value="ECO:0007669"/>
    <property type="project" value="TreeGrafter"/>
</dbReference>
<comment type="similarity">
    <text evidence="1">Belongs to the TTI2 family.</text>
</comment>
<comment type="caution">
    <text evidence="2">The sequence shown here is derived from an EMBL/GenBank/DDBJ whole genome shotgun (WGS) entry which is preliminary data.</text>
</comment>
<dbReference type="Pfam" id="PF10521">
    <property type="entry name" value="Tti2"/>
    <property type="match status" value="1"/>
</dbReference>
<keyword evidence="3" id="KW-1185">Reference proteome</keyword>
<protein>
    <submittedName>
        <fullName evidence="2">Uncharacterized protein</fullName>
    </submittedName>
</protein>
<name>A0A9P7GED0_9AGAR</name>
<dbReference type="Proteomes" id="UP000775547">
    <property type="component" value="Unassembled WGS sequence"/>
</dbReference>
<dbReference type="OrthoDB" id="6417021at2759"/>
<dbReference type="GO" id="GO:0110078">
    <property type="term" value="C:TTT Hsp90 cochaperone complex"/>
    <property type="evidence" value="ECO:0007669"/>
    <property type="project" value="InterPro"/>
</dbReference>
<reference evidence="2" key="2">
    <citation type="submission" date="2021-10" db="EMBL/GenBank/DDBJ databases">
        <title>Phylogenomics reveals ancestral predisposition of the termite-cultivated fungus Termitomyces towards a domesticated lifestyle.</title>
        <authorList>
            <person name="Auxier B."/>
            <person name="Grum-Grzhimaylo A."/>
            <person name="Cardenas M.E."/>
            <person name="Lodge J.D."/>
            <person name="Laessoe T."/>
            <person name="Pedersen O."/>
            <person name="Smith M.E."/>
            <person name="Kuyper T.W."/>
            <person name="Franco-Molano E.A."/>
            <person name="Baroni T.J."/>
            <person name="Aanen D.K."/>
        </authorList>
    </citation>
    <scope>NUCLEOTIDE SEQUENCE</scope>
    <source>
        <strain evidence="2">AP01</strain>
        <tissue evidence="2">Mycelium</tissue>
    </source>
</reference>
<dbReference type="SUPFAM" id="SSF48371">
    <property type="entry name" value="ARM repeat"/>
    <property type="match status" value="1"/>
</dbReference>
<sequence>MSTVCGALGPLLNSLKVPPAYARYDRIAEDPSLARLDEWKRSADRVLTEIQSILDQRTSEFSTEDQANVISAAAPFYGNDVWITPASRSAAGDILDRFSDPSTGILVQLLTQNIKPLFKLNPHPSLNATGRKLPRPAGGPMASQDFYDEQAWKSSPGVANVVSWCVRHLSSEAYEGLWHLIIPPVMTLLDDYEAPHKLQGVHIVSEMLQRVPSQLLKRTGVDGLIRTSLNTCLSHLHNPETPQLINAAVGASLRLTLLTTTVGSVDQFDQLCALLGEGIISGIWMYASDKPDVLLASLQAMPPLLRALKIGNARFLKVRAHPAPTRLKRMAKHRVKQQALITQLVHSLPPNPTNPPPAEMQLISLQLLVILAEECAACMPRWKTIIVDGVARCWVALVDAGGSRDVFAPYTADFDVLGPELRHTCESLGRCCPSVTEEEYRMLLESHPELFAELLQNKAVVL</sequence>